<dbReference type="SUPFAM" id="SSF54928">
    <property type="entry name" value="RNA-binding domain, RBD"/>
    <property type="match status" value="2"/>
</dbReference>
<dbReference type="AlphaFoldDB" id="A0AAN8Z4H0"/>
<evidence type="ECO:0000256" key="2">
    <source>
        <dbReference type="PROSITE-ProRule" id="PRU00176"/>
    </source>
</evidence>
<dbReference type="Proteomes" id="UP001370490">
    <property type="component" value="Unassembled WGS sequence"/>
</dbReference>
<dbReference type="InterPro" id="IPR000504">
    <property type="entry name" value="RRM_dom"/>
</dbReference>
<gene>
    <name evidence="5" type="ORF">RJ641_010667</name>
</gene>
<dbReference type="CDD" id="cd00590">
    <property type="entry name" value="RRM_SF"/>
    <property type="match status" value="3"/>
</dbReference>
<dbReference type="PANTHER" id="PTHR21245">
    <property type="entry name" value="HETEROGENEOUS NUCLEAR RIBONUCLEOPROTEIN"/>
    <property type="match status" value="1"/>
</dbReference>
<feature type="compositionally biased region" description="Basic and acidic residues" evidence="3">
    <location>
        <begin position="96"/>
        <end position="108"/>
    </location>
</feature>
<evidence type="ECO:0000259" key="4">
    <source>
        <dbReference type="PROSITE" id="PS50102"/>
    </source>
</evidence>
<dbReference type="Pfam" id="PF00076">
    <property type="entry name" value="RRM_1"/>
    <property type="match status" value="3"/>
</dbReference>
<dbReference type="SMART" id="SM00360">
    <property type="entry name" value="RRM"/>
    <property type="match status" value="3"/>
</dbReference>
<feature type="region of interest" description="Disordered" evidence="3">
    <location>
        <begin position="1"/>
        <end position="222"/>
    </location>
</feature>
<feature type="compositionally biased region" description="Basic and acidic residues" evidence="3">
    <location>
        <begin position="249"/>
        <end position="281"/>
    </location>
</feature>
<evidence type="ECO:0000256" key="3">
    <source>
        <dbReference type="SAM" id="MobiDB-lite"/>
    </source>
</evidence>
<dbReference type="FunFam" id="3.30.70.330:FF:000816">
    <property type="entry name" value="Heterogeneous nuclear ribonucleoprotein Q"/>
    <property type="match status" value="1"/>
</dbReference>
<protein>
    <submittedName>
        <fullName evidence="5">RNA recognition motif domain</fullName>
    </submittedName>
</protein>
<proteinExistence type="predicted"/>
<feature type="region of interest" description="Disordered" evidence="3">
    <location>
        <begin position="249"/>
        <end position="306"/>
    </location>
</feature>
<feature type="compositionally biased region" description="Polar residues" evidence="3">
    <location>
        <begin position="1"/>
        <end position="29"/>
    </location>
</feature>
<feature type="compositionally biased region" description="Basic and acidic residues" evidence="3">
    <location>
        <begin position="203"/>
        <end position="222"/>
    </location>
</feature>
<keyword evidence="6" id="KW-1185">Reference proteome</keyword>
<dbReference type="InterPro" id="IPR012677">
    <property type="entry name" value="Nucleotide-bd_a/b_plait_sf"/>
</dbReference>
<keyword evidence="1 2" id="KW-0694">RNA-binding</keyword>
<dbReference type="FunFam" id="3.30.70.330:FF:000187">
    <property type="entry name" value="Heterogeneous nuclear ribonucleoprotein Q"/>
    <property type="match status" value="1"/>
</dbReference>
<accession>A0AAN8Z4H0</accession>
<feature type="domain" description="RRM" evidence="4">
    <location>
        <begin position="524"/>
        <end position="606"/>
    </location>
</feature>
<reference evidence="5 6" key="1">
    <citation type="submission" date="2023-12" db="EMBL/GenBank/DDBJ databases">
        <title>A high-quality genome assembly for Dillenia turbinata (Dilleniales).</title>
        <authorList>
            <person name="Chanderbali A."/>
        </authorList>
    </citation>
    <scope>NUCLEOTIDE SEQUENCE [LARGE SCALE GENOMIC DNA]</scope>
    <source>
        <strain evidence="5">LSX21</strain>
        <tissue evidence="5">Leaf</tissue>
    </source>
</reference>
<organism evidence="5 6">
    <name type="scientific">Dillenia turbinata</name>
    <dbReference type="NCBI Taxonomy" id="194707"/>
    <lineage>
        <taxon>Eukaryota</taxon>
        <taxon>Viridiplantae</taxon>
        <taxon>Streptophyta</taxon>
        <taxon>Embryophyta</taxon>
        <taxon>Tracheophyta</taxon>
        <taxon>Spermatophyta</taxon>
        <taxon>Magnoliopsida</taxon>
        <taxon>eudicotyledons</taxon>
        <taxon>Gunneridae</taxon>
        <taxon>Pentapetalae</taxon>
        <taxon>Dilleniales</taxon>
        <taxon>Dilleniaceae</taxon>
        <taxon>Dillenia</taxon>
    </lineage>
</organism>
<evidence type="ECO:0000313" key="5">
    <source>
        <dbReference type="EMBL" id="KAK6924467.1"/>
    </source>
</evidence>
<dbReference type="InterPro" id="IPR035979">
    <property type="entry name" value="RBD_domain_sf"/>
</dbReference>
<comment type="caution">
    <text evidence="5">The sequence shown here is derived from an EMBL/GenBank/DDBJ whole genome shotgun (WGS) entry which is preliminary data.</text>
</comment>
<feature type="compositionally biased region" description="Polar residues" evidence="3">
    <location>
        <begin position="83"/>
        <end position="95"/>
    </location>
</feature>
<feature type="domain" description="RRM" evidence="4">
    <location>
        <begin position="426"/>
        <end position="511"/>
    </location>
</feature>
<name>A0AAN8Z4H0_9MAGN</name>
<dbReference type="Gene3D" id="3.30.70.330">
    <property type="match status" value="3"/>
</dbReference>
<feature type="compositionally biased region" description="Basic and acidic residues" evidence="3">
    <location>
        <begin position="175"/>
        <end position="193"/>
    </location>
</feature>
<feature type="domain" description="RRM" evidence="4">
    <location>
        <begin position="346"/>
        <end position="424"/>
    </location>
</feature>
<dbReference type="PROSITE" id="PS50102">
    <property type="entry name" value="RRM"/>
    <property type="match status" value="3"/>
</dbReference>
<dbReference type="EMBL" id="JBAMMX010000017">
    <property type="protein sequence ID" value="KAK6924467.1"/>
    <property type="molecule type" value="Genomic_DNA"/>
</dbReference>
<sequence>MRTRNAETTPKSANARKTTPQSRKSATKTPPNPNPPQPAVAEPTTPIATSGPTPVPTPVSTPKAAETKRGSTTKAKQVAKPEQQATAPVTPSSVADESKPQKQEESKEANALASATPAAPTPKTGSAVKAVTPKTGSGVKVVKKIVKVKTPASKANSAKTPKSGEAGRSKVVKPQKSEAKVAKDEESMKKEEPVLENAEQSAEEERPTANKEEPLAESVEEQKMQEEVVVSEVHVAVEEFKVVKGEESLEEKVLEEGSTVELKEEPEHEPVNLENDSKGEGDQTVEIEDNKEGMEVDDTEEDPEEDVVGGDAMIVAAEPAKDAEALEEERMEITAAANERKIKKELEIFVGGLDRDSTEEDVRKVFEHVGEVVEVRLNKNASTNKNKGYAFVRFATKEQASRALSEMKNPVIRGKRCGTSPNEDNDTLFLGNICNTWTREAIKQKLKDYGVEGVENITLVADPQHEGLSRGFAFVEFSCHAEAMLAYKRLQQPDAIFGHAERTAKVAFAEPLREPDPEVMAQVKSVFVDGLPPHWDEDRVREQFKVYGEIERIMLARNMSTAKRKDFGFVDFNTHEAAIACIDGINKTELVDGNSRNKVKARLSNPLPKTQAVKGGMCGGYRIGHGSGGNFLRNARGFGRGGAFGWGNLQRGRGFHQRGGGHAGRMGFFTEHDHDGVHADFHGRRTMGRGGRGAFRGAHQAFGGGSGPSRPYMDGLFHDATERGPGGHFLPGRQPFSPEADLSRPFVGGHFDDYHSYDGSSHGTKRPFYMTEQDPGYMEPNRVRPRIDFSDPALPFRGSRYLGELLPILACLVTYLCAISANMFMHVYIDTFGAGTGSDMYSRDYYNSRYGGNDYPPFYGGDRPYGGGYYY</sequence>
<evidence type="ECO:0000313" key="6">
    <source>
        <dbReference type="Proteomes" id="UP001370490"/>
    </source>
</evidence>
<feature type="compositionally biased region" description="Low complexity" evidence="3">
    <location>
        <begin position="109"/>
        <end position="127"/>
    </location>
</feature>
<feature type="compositionally biased region" description="Acidic residues" evidence="3">
    <location>
        <begin position="295"/>
        <end position="306"/>
    </location>
</feature>
<evidence type="ECO:0000256" key="1">
    <source>
        <dbReference type="ARBA" id="ARBA00022884"/>
    </source>
</evidence>
<dbReference type="GO" id="GO:0003723">
    <property type="term" value="F:RNA binding"/>
    <property type="evidence" value="ECO:0007669"/>
    <property type="project" value="UniProtKB-UniRule"/>
</dbReference>